<dbReference type="SUPFAM" id="SSF49785">
    <property type="entry name" value="Galactose-binding domain-like"/>
    <property type="match status" value="1"/>
</dbReference>
<proteinExistence type="predicted"/>
<dbReference type="RefSeq" id="WP_132216912.1">
    <property type="nucleotide sequence ID" value="NZ_OX156936.1"/>
</dbReference>
<dbReference type="SUPFAM" id="SSF51126">
    <property type="entry name" value="Pectin lyase-like"/>
    <property type="match status" value="1"/>
</dbReference>
<feature type="domain" description="BACON" evidence="4">
    <location>
        <begin position="552"/>
        <end position="613"/>
    </location>
</feature>
<gene>
    <name evidence="6" type="ORF">EV196_103145</name>
</gene>
<dbReference type="InterPro" id="IPR012334">
    <property type="entry name" value="Pectin_lyas_fold"/>
</dbReference>
<dbReference type="OrthoDB" id="6475864at2"/>
<dbReference type="InterPro" id="IPR026444">
    <property type="entry name" value="Secre_tail"/>
</dbReference>
<dbReference type="GO" id="GO:0016829">
    <property type="term" value="F:lyase activity"/>
    <property type="evidence" value="ECO:0007669"/>
    <property type="project" value="UniProtKB-KW"/>
</dbReference>
<dbReference type="CDD" id="cd14251">
    <property type="entry name" value="PL-6"/>
    <property type="match status" value="1"/>
</dbReference>
<accession>A0A4R1RKK5</accession>
<feature type="region of interest" description="Disordered" evidence="2">
    <location>
        <begin position="583"/>
        <end position="606"/>
    </location>
</feature>
<name>A0A4R1RKK5_9FLAO</name>
<evidence type="ECO:0000256" key="1">
    <source>
        <dbReference type="ARBA" id="ARBA00022729"/>
    </source>
</evidence>
<dbReference type="Pfam" id="PF18962">
    <property type="entry name" value="Por_Secre_tail"/>
    <property type="match status" value="1"/>
</dbReference>
<dbReference type="Gene3D" id="2.160.20.10">
    <property type="entry name" value="Single-stranded right-handed beta-helix, Pectin lyase-like"/>
    <property type="match status" value="1"/>
</dbReference>
<evidence type="ECO:0000259" key="4">
    <source>
        <dbReference type="Pfam" id="PF13004"/>
    </source>
</evidence>
<keyword evidence="3" id="KW-0812">Transmembrane</keyword>
<dbReference type="InterPro" id="IPR011050">
    <property type="entry name" value="Pectin_lyase_fold/virulence"/>
</dbReference>
<keyword evidence="3" id="KW-1133">Transmembrane helix</keyword>
<keyword evidence="3" id="KW-0472">Membrane</keyword>
<organism evidence="6 7">
    <name type="scientific">Mariniflexile fucanivorans</name>
    <dbReference type="NCBI Taxonomy" id="264023"/>
    <lineage>
        <taxon>Bacteria</taxon>
        <taxon>Pseudomonadati</taxon>
        <taxon>Bacteroidota</taxon>
        <taxon>Flavobacteriia</taxon>
        <taxon>Flavobacteriales</taxon>
        <taxon>Flavobacteriaceae</taxon>
        <taxon>Mariniflexile</taxon>
    </lineage>
</organism>
<dbReference type="Pfam" id="PF14592">
    <property type="entry name" value="Chondroitinas_B"/>
    <property type="match status" value="1"/>
</dbReference>
<keyword evidence="6" id="KW-0456">Lyase</keyword>
<feature type="domain" description="Secretion system C-terminal sorting" evidence="5">
    <location>
        <begin position="807"/>
        <end position="879"/>
    </location>
</feature>
<comment type="caution">
    <text evidence="6">The sequence shown here is derived from an EMBL/GenBank/DDBJ whole genome shotgun (WGS) entry which is preliminary data.</text>
</comment>
<dbReference type="InterPro" id="IPR008979">
    <property type="entry name" value="Galactose-bd-like_sf"/>
</dbReference>
<dbReference type="AlphaFoldDB" id="A0A4R1RKK5"/>
<dbReference type="Gene3D" id="2.60.120.260">
    <property type="entry name" value="Galactose-binding domain-like"/>
    <property type="match status" value="1"/>
</dbReference>
<keyword evidence="7" id="KW-1185">Reference proteome</keyword>
<evidence type="ECO:0000259" key="5">
    <source>
        <dbReference type="Pfam" id="PF18962"/>
    </source>
</evidence>
<evidence type="ECO:0000313" key="7">
    <source>
        <dbReference type="Proteomes" id="UP000295455"/>
    </source>
</evidence>
<sequence length="882" mass="94086">MKLKITQTKGLLFKGFLLKTGIIVLIFLWNTNVFSQDATKLPSELTAAYTSTLAPGTTITIADGTYSGSFTMKVNGVGTSTNPITFKAQTPGGVKFTNGQQLKIGGDYCIIDGLWWQGGNGASNFIEFRDGSNYAYYSTLQNCVVDGLQVSGGTPTYNASTGVYASVKHNWVVMYGNYNTVINCSFMNKISSGNFILAEYQFNASADGTGLPNTRCDEVGHKIINNYFYKYAKIDDTYTNSGDSEAIRIGTSEYQNVNSNALVQNNYFVEADGENEIITNKSKGNSYINNTFRRCRGSLVLRHGSDTTVNGNYFLGMNVDGTGGIRIVDSNQIIRNNYIQDCITVIDQAQWNNGITFLGGSAAKAVDCSVTTGLSNGYQKVENLNLSNNTIVNTNAPLFYNIAQGSTDPLGSVNDNLIYFTSGNSNITPVINQDYTALGTALTYSGNVWKGASSLGATNTGFAEVAGITATQSGEIFTFTGADGKGADMGTYTPITDGMVGNEIGACFVNYLGASYSGTCSVVIPETLVVGSLSTFAHTGGSMDVSITANVSWSATSNDSWITTINPSSGTGDATVSVTVTENTGTESRSGSVTFTQTSGDGNGTTKTLNITQDAPPPPDPRDGLNLINPLFADVEAVYACHEETEANGHSGKFNDAWKSLDKNPDTQWAGSAALGECASAGYTSIIYDLKGAFDLDLVDIATTSGKTYNLQIWVSSTVPVSPETYPANGDFTLAYPSSGFFQISTTPTVKVPYTISPAAAGTRYVKIVGDGQPGGSRYTTIHEIEFYGDPVSLSVDDKQITNQVKMYPNPVSNILTVSQIKTQVNVIQVFTLDGRKVMEKPIKSLTSEIKVDVSTLSNGAYILNLVNSDASKDSKMFIVSH</sequence>
<feature type="transmembrane region" description="Helical" evidence="3">
    <location>
        <begin position="12"/>
        <end position="29"/>
    </location>
</feature>
<dbReference type="InterPro" id="IPR039513">
    <property type="entry name" value="PL-6"/>
</dbReference>
<evidence type="ECO:0000256" key="3">
    <source>
        <dbReference type="SAM" id="Phobius"/>
    </source>
</evidence>
<evidence type="ECO:0000256" key="2">
    <source>
        <dbReference type="SAM" id="MobiDB-lite"/>
    </source>
</evidence>
<dbReference type="InterPro" id="IPR024361">
    <property type="entry name" value="BACON"/>
</dbReference>
<reference evidence="6 7" key="1">
    <citation type="submission" date="2019-03" db="EMBL/GenBank/DDBJ databases">
        <title>Genomic Encyclopedia of Type Strains, Phase IV (KMG-IV): sequencing the most valuable type-strain genomes for metagenomic binning, comparative biology and taxonomic classification.</title>
        <authorList>
            <person name="Goeker M."/>
        </authorList>
    </citation>
    <scope>NUCLEOTIDE SEQUENCE [LARGE SCALE GENOMIC DNA]</scope>
    <source>
        <strain evidence="6 7">DSM 18792</strain>
    </source>
</reference>
<keyword evidence="1" id="KW-0732">Signal</keyword>
<dbReference type="EMBL" id="SLUP01000003">
    <property type="protein sequence ID" value="TCL66731.1"/>
    <property type="molecule type" value="Genomic_DNA"/>
</dbReference>
<protein>
    <submittedName>
        <fullName evidence="6">Poly(Beta-D-mannuronate) lyase</fullName>
    </submittedName>
</protein>
<dbReference type="NCBIfam" id="TIGR04183">
    <property type="entry name" value="Por_Secre_tail"/>
    <property type="match status" value="1"/>
</dbReference>
<evidence type="ECO:0000313" key="6">
    <source>
        <dbReference type="EMBL" id="TCL66731.1"/>
    </source>
</evidence>
<dbReference type="CDD" id="cd14948">
    <property type="entry name" value="BACON"/>
    <property type="match status" value="1"/>
</dbReference>
<dbReference type="Proteomes" id="UP000295455">
    <property type="component" value="Unassembled WGS sequence"/>
</dbReference>
<dbReference type="Pfam" id="PF13004">
    <property type="entry name" value="BACON"/>
    <property type="match status" value="1"/>
</dbReference>
<dbReference type="Gene3D" id="2.60.40.10">
    <property type="entry name" value="Immunoglobulins"/>
    <property type="match status" value="1"/>
</dbReference>
<dbReference type="InterPro" id="IPR013783">
    <property type="entry name" value="Ig-like_fold"/>
</dbReference>